<feature type="region of interest" description="Disordered" evidence="8">
    <location>
        <begin position="30"/>
        <end position="61"/>
    </location>
</feature>
<sequence length="221" mass="24426">MSSRRLALLDALQGKLAESRQHNRVEVVAEARRMRQSENANDDEKNRKMDGDKASKASSILASRLVDPSAVLKPETLVVTAEQDEAQASRKRKKVSNANSGLQNDRDFYLSLKRRIHKSGVVAADGGDDDGDGRVNEPDVKKKTPAHGVPENLVDRMVNELEEHRAKSRAAAIKRSRRVTTDEVDAVNTSNDYFNRRVEKAMGGATLEIKANLERGTALPD</sequence>
<keyword evidence="3 7" id="KW-0507">mRNA processing</keyword>
<evidence type="ECO:0000256" key="6">
    <source>
        <dbReference type="ARBA" id="ARBA00023242"/>
    </source>
</evidence>
<accession>A0A6U0G1K2</accession>
<name>A0A6U0G1K2_9CHLO</name>
<evidence type="ECO:0000256" key="7">
    <source>
        <dbReference type="RuleBase" id="RU367148"/>
    </source>
</evidence>
<dbReference type="Proteomes" id="UP000660262">
    <property type="component" value="Unassembled WGS sequence"/>
</dbReference>
<dbReference type="PANTHER" id="PTHR13264">
    <property type="entry name" value="GCIP-INTERACTING PROTEIN P29"/>
    <property type="match status" value="1"/>
</dbReference>
<feature type="region of interest" description="Disordered" evidence="8">
    <location>
        <begin position="121"/>
        <end position="147"/>
    </location>
</feature>
<dbReference type="InterPro" id="IPR018247">
    <property type="entry name" value="EF_Hand_1_Ca_BS"/>
</dbReference>
<dbReference type="GO" id="GO:0000398">
    <property type="term" value="P:mRNA splicing, via spliceosome"/>
    <property type="evidence" value="ECO:0007669"/>
    <property type="project" value="UniProtKB-UniRule"/>
</dbReference>
<keyword evidence="11" id="KW-1185">Reference proteome</keyword>
<comment type="subunit">
    <text evidence="7">May be part of a spliceosome complex.</text>
</comment>
<evidence type="ECO:0000256" key="8">
    <source>
        <dbReference type="SAM" id="MobiDB-lite"/>
    </source>
</evidence>
<evidence type="ECO:0000256" key="1">
    <source>
        <dbReference type="ARBA" id="ARBA00004123"/>
    </source>
</evidence>
<dbReference type="EMBL" id="BNJQ01000025">
    <property type="protein sequence ID" value="GHP09532.1"/>
    <property type="molecule type" value="Genomic_DNA"/>
</dbReference>
<reference evidence="9" key="2">
    <citation type="submission" date="2021-01" db="EMBL/GenBank/DDBJ databases">
        <authorList>
            <person name="Corre E."/>
            <person name="Pelletier E."/>
            <person name="Niang G."/>
            <person name="Scheremetjew M."/>
            <person name="Finn R."/>
            <person name="Kale V."/>
            <person name="Holt S."/>
            <person name="Cochrane G."/>
            <person name="Meng A."/>
            <person name="Brown T."/>
            <person name="Cohen L."/>
        </authorList>
    </citation>
    <scope>NUCLEOTIDE SEQUENCE</scope>
    <source>
        <strain evidence="9">RCC251</strain>
    </source>
</reference>
<evidence type="ECO:0000313" key="9">
    <source>
        <dbReference type="EMBL" id="CAD8217969.1"/>
    </source>
</evidence>
<keyword evidence="6 7" id="KW-0539">Nucleus</keyword>
<reference evidence="10" key="1">
    <citation type="submission" date="2020-10" db="EMBL/GenBank/DDBJ databases">
        <title>Unveiling of a novel bifunctional photoreceptor, Dualchrome1, isolated from a cosmopolitan green alga.</title>
        <authorList>
            <person name="Suzuki S."/>
            <person name="Kawachi M."/>
        </authorList>
    </citation>
    <scope>NUCLEOTIDE SEQUENCE</scope>
    <source>
        <strain evidence="10">NIES 2893</strain>
    </source>
</reference>
<dbReference type="PANTHER" id="PTHR13264:SF5">
    <property type="entry name" value="PRE-MRNA-SPLICING FACTOR SYF2"/>
    <property type="match status" value="1"/>
</dbReference>
<gene>
    <name evidence="9" type="ORF">PPRO1472_LOCUS1411</name>
    <name evidence="10" type="ORF">PPROV_000826700</name>
</gene>
<dbReference type="GO" id="GO:0071013">
    <property type="term" value="C:catalytic step 2 spliceosome"/>
    <property type="evidence" value="ECO:0007669"/>
    <property type="project" value="TreeGrafter"/>
</dbReference>
<dbReference type="Pfam" id="PF08231">
    <property type="entry name" value="SYF2"/>
    <property type="match status" value="1"/>
</dbReference>
<organism evidence="9">
    <name type="scientific">Pycnococcus provasolii</name>
    <dbReference type="NCBI Taxonomy" id="41880"/>
    <lineage>
        <taxon>Eukaryota</taxon>
        <taxon>Viridiplantae</taxon>
        <taxon>Chlorophyta</taxon>
        <taxon>Pseudoscourfieldiophyceae</taxon>
        <taxon>Pseudoscourfieldiales</taxon>
        <taxon>Pycnococcaceae</taxon>
        <taxon>Pycnococcus</taxon>
    </lineage>
</organism>
<feature type="compositionally biased region" description="Basic and acidic residues" evidence="8">
    <location>
        <begin position="30"/>
        <end position="55"/>
    </location>
</feature>
<dbReference type="EMBL" id="HBDW01002043">
    <property type="protein sequence ID" value="CAD8217969.1"/>
    <property type="molecule type" value="Transcribed_RNA"/>
</dbReference>
<evidence type="ECO:0000256" key="5">
    <source>
        <dbReference type="ARBA" id="ARBA00023187"/>
    </source>
</evidence>
<comment type="similarity">
    <text evidence="2 7">Belongs to the SYF2 family.</text>
</comment>
<comment type="subcellular location">
    <subcellularLocation>
        <location evidence="1 7">Nucleus</location>
    </subcellularLocation>
</comment>
<evidence type="ECO:0000256" key="2">
    <source>
        <dbReference type="ARBA" id="ARBA00010028"/>
    </source>
</evidence>
<dbReference type="InterPro" id="IPR010916">
    <property type="entry name" value="TonB_box_CS"/>
</dbReference>
<dbReference type="GO" id="GO:0071014">
    <property type="term" value="C:post-mRNA release spliceosomal complex"/>
    <property type="evidence" value="ECO:0007669"/>
    <property type="project" value="TreeGrafter"/>
</dbReference>
<feature type="compositionally biased region" description="Basic and acidic residues" evidence="8">
    <location>
        <begin position="132"/>
        <end position="142"/>
    </location>
</feature>
<dbReference type="PROSITE" id="PS00018">
    <property type="entry name" value="EF_HAND_1"/>
    <property type="match status" value="1"/>
</dbReference>
<evidence type="ECO:0000313" key="10">
    <source>
        <dbReference type="EMBL" id="GHP09532.1"/>
    </source>
</evidence>
<evidence type="ECO:0000256" key="4">
    <source>
        <dbReference type="ARBA" id="ARBA00022728"/>
    </source>
</evidence>
<evidence type="ECO:0000313" key="11">
    <source>
        <dbReference type="Proteomes" id="UP000660262"/>
    </source>
</evidence>
<protein>
    <recommendedName>
        <fullName evidence="7">Pre-mRNA-splicing factor SYF2</fullName>
    </recommendedName>
</protein>
<evidence type="ECO:0000256" key="3">
    <source>
        <dbReference type="ARBA" id="ARBA00022664"/>
    </source>
</evidence>
<proteinExistence type="inferred from homology"/>
<keyword evidence="5 7" id="KW-0508">mRNA splicing</keyword>
<dbReference type="AlphaFoldDB" id="A0A6U0G1K2"/>
<keyword evidence="4 7" id="KW-0747">Spliceosome</keyword>
<dbReference type="InterPro" id="IPR013260">
    <property type="entry name" value="mRNA_splic_SYF2"/>
</dbReference>
<dbReference type="PROSITE" id="PS00430">
    <property type="entry name" value="TONB_DEPENDENT_REC_1"/>
    <property type="match status" value="1"/>
</dbReference>
<feature type="region of interest" description="Disordered" evidence="8">
    <location>
        <begin position="83"/>
        <end position="102"/>
    </location>
</feature>
<dbReference type="GO" id="GO:0000974">
    <property type="term" value="C:Prp19 complex"/>
    <property type="evidence" value="ECO:0007669"/>
    <property type="project" value="TreeGrafter"/>
</dbReference>
<dbReference type="OrthoDB" id="199717at2759"/>
<comment type="function">
    <text evidence="7">Involved in pre-mRNA splicing.</text>
</comment>